<feature type="transmembrane region" description="Helical" evidence="6">
    <location>
        <begin position="336"/>
        <end position="362"/>
    </location>
</feature>
<feature type="transmembrane region" description="Helical" evidence="6">
    <location>
        <begin position="311"/>
        <end position="330"/>
    </location>
</feature>
<evidence type="ECO:0000256" key="4">
    <source>
        <dbReference type="ARBA" id="ARBA00022989"/>
    </source>
</evidence>
<dbReference type="RefSeq" id="WP_191694755.1">
    <property type="nucleotide sequence ID" value="NZ_JACSQN010000008.1"/>
</dbReference>
<dbReference type="InterPro" id="IPR020846">
    <property type="entry name" value="MFS_dom"/>
</dbReference>
<dbReference type="Proteomes" id="UP000626786">
    <property type="component" value="Unassembled WGS sequence"/>
</dbReference>
<feature type="transmembrane region" description="Helical" evidence="6">
    <location>
        <begin position="186"/>
        <end position="208"/>
    </location>
</feature>
<keyword evidence="5 6" id="KW-0472">Membrane</keyword>
<name>A0ABR8UBE7_9BACL</name>
<organism evidence="8 9">
    <name type="scientific">Sporosarcina quadrami</name>
    <dbReference type="NCBI Taxonomy" id="2762234"/>
    <lineage>
        <taxon>Bacteria</taxon>
        <taxon>Bacillati</taxon>
        <taxon>Bacillota</taxon>
        <taxon>Bacilli</taxon>
        <taxon>Bacillales</taxon>
        <taxon>Caryophanaceae</taxon>
        <taxon>Sporosarcina</taxon>
    </lineage>
</organism>
<keyword evidence="3 6" id="KW-0812">Transmembrane</keyword>
<feature type="transmembrane region" description="Helical" evidence="6">
    <location>
        <begin position="91"/>
        <end position="110"/>
    </location>
</feature>
<dbReference type="InterPro" id="IPR011701">
    <property type="entry name" value="MFS"/>
</dbReference>
<evidence type="ECO:0000259" key="7">
    <source>
        <dbReference type="PROSITE" id="PS50850"/>
    </source>
</evidence>
<feature type="transmembrane region" description="Helical" evidence="6">
    <location>
        <begin position="155"/>
        <end position="174"/>
    </location>
</feature>
<accession>A0ABR8UBE7</accession>
<protein>
    <submittedName>
        <fullName evidence="8">MFS transporter</fullName>
    </submittedName>
</protein>
<evidence type="ECO:0000256" key="2">
    <source>
        <dbReference type="ARBA" id="ARBA00022448"/>
    </source>
</evidence>
<feature type="transmembrane region" description="Helical" evidence="6">
    <location>
        <begin position="27"/>
        <end position="52"/>
    </location>
</feature>
<comment type="subcellular location">
    <subcellularLocation>
        <location evidence="1">Cell membrane</location>
        <topology evidence="1">Multi-pass membrane protein</topology>
    </subcellularLocation>
</comment>
<evidence type="ECO:0000313" key="9">
    <source>
        <dbReference type="Proteomes" id="UP000626786"/>
    </source>
</evidence>
<feature type="transmembrane region" description="Helical" evidence="6">
    <location>
        <begin position="58"/>
        <end position="79"/>
    </location>
</feature>
<evidence type="ECO:0000313" key="8">
    <source>
        <dbReference type="EMBL" id="MBD7985018.1"/>
    </source>
</evidence>
<evidence type="ECO:0000256" key="5">
    <source>
        <dbReference type="ARBA" id="ARBA00023136"/>
    </source>
</evidence>
<keyword evidence="9" id="KW-1185">Reference proteome</keyword>
<dbReference type="SUPFAM" id="SSF103473">
    <property type="entry name" value="MFS general substrate transporter"/>
    <property type="match status" value="1"/>
</dbReference>
<dbReference type="Gene3D" id="1.20.1250.20">
    <property type="entry name" value="MFS general substrate transporter like domains"/>
    <property type="match status" value="1"/>
</dbReference>
<evidence type="ECO:0000256" key="1">
    <source>
        <dbReference type="ARBA" id="ARBA00004651"/>
    </source>
</evidence>
<feature type="transmembrane region" description="Helical" evidence="6">
    <location>
        <begin position="116"/>
        <end position="134"/>
    </location>
</feature>
<feature type="domain" description="Major facilitator superfamily (MFS) profile" evidence="7">
    <location>
        <begin position="26"/>
        <end position="424"/>
    </location>
</feature>
<evidence type="ECO:0000256" key="6">
    <source>
        <dbReference type="SAM" id="Phobius"/>
    </source>
</evidence>
<comment type="caution">
    <text evidence="8">The sequence shown here is derived from an EMBL/GenBank/DDBJ whole genome shotgun (WGS) entry which is preliminary data.</text>
</comment>
<dbReference type="PROSITE" id="PS50850">
    <property type="entry name" value="MFS"/>
    <property type="match status" value="1"/>
</dbReference>
<feature type="transmembrane region" description="Helical" evidence="6">
    <location>
        <begin position="279"/>
        <end position="304"/>
    </location>
</feature>
<sequence length="434" mass="45315">MKRNRDSDVSRYVNSEDAQQRLYKRSLIVVVMSQIFGGAGLAAGITVGALIAKDMLGTAGYAGVPSALFTLGSALAALLVGRISQRFGRRYGLSLGFITGGIGAIGVILATTMNSIVFLFISLFIYGAGTATNLQARYAGTDLASEKQRATAISIAMISTTFGAVAGPNLVIPMGDFAQVFGIPPLAGPFILAAVAYIFAGLTFLVYLRPDPFLVAKAIALHNEKNAAETLDQASLTAKNNVNRLGVVVGGLVLVLSHMIMVAIMTMTPLHMQNHGTGLSAVGMVIGFHIAAMYLPSLGTGILVDKIGRTFMVVASGVTLATAGLMSAFASGDSLFWMAFALILLGLGWNFGLISGTAIIIDSTVPKTRAKTQGSVDVFVALGGSAGSILSGVVVAYSSFAFLGMIGMYLSLLLIPLILWASYKERSKGKLQNH</sequence>
<feature type="transmembrane region" description="Helical" evidence="6">
    <location>
        <begin position="374"/>
        <end position="394"/>
    </location>
</feature>
<evidence type="ECO:0000256" key="3">
    <source>
        <dbReference type="ARBA" id="ARBA00022692"/>
    </source>
</evidence>
<feature type="transmembrane region" description="Helical" evidence="6">
    <location>
        <begin position="245"/>
        <end position="267"/>
    </location>
</feature>
<dbReference type="PANTHER" id="PTHR23534:SF1">
    <property type="entry name" value="MAJOR FACILITATOR SUPERFAMILY PROTEIN"/>
    <property type="match status" value="1"/>
</dbReference>
<proteinExistence type="predicted"/>
<keyword evidence="4 6" id="KW-1133">Transmembrane helix</keyword>
<reference evidence="8 9" key="1">
    <citation type="submission" date="2020-08" db="EMBL/GenBank/DDBJ databases">
        <title>A Genomic Blueprint of the Chicken Gut Microbiome.</title>
        <authorList>
            <person name="Gilroy R."/>
            <person name="Ravi A."/>
            <person name="Getino M."/>
            <person name="Pursley I."/>
            <person name="Horton D.L."/>
            <person name="Alikhan N.-F."/>
            <person name="Baker D."/>
            <person name="Gharbi K."/>
            <person name="Hall N."/>
            <person name="Watson M."/>
            <person name="Adriaenssens E.M."/>
            <person name="Foster-Nyarko E."/>
            <person name="Jarju S."/>
            <person name="Secka A."/>
            <person name="Antonio M."/>
            <person name="Oren A."/>
            <person name="Chaudhuri R."/>
            <person name="La Ragione R.M."/>
            <person name="Hildebrand F."/>
            <person name="Pallen M.J."/>
        </authorList>
    </citation>
    <scope>NUCLEOTIDE SEQUENCE [LARGE SCALE GENOMIC DNA]</scope>
    <source>
        <strain evidence="8 9">Sa2YVA2</strain>
    </source>
</reference>
<dbReference type="PANTHER" id="PTHR23534">
    <property type="entry name" value="MFS PERMEASE"/>
    <property type="match status" value="1"/>
</dbReference>
<dbReference type="EMBL" id="JACSQN010000008">
    <property type="protein sequence ID" value="MBD7985018.1"/>
    <property type="molecule type" value="Genomic_DNA"/>
</dbReference>
<dbReference type="Pfam" id="PF07690">
    <property type="entry name" value="MFS_1"/>
    <property type="match status" value="1"/>
</dbReference>
<dbReference type="InterPro" id="IPR036259">
    <property type="entry name" value="MFS_trans_sf"/>
</dbReference>
<gene>
    <name evidence="8" type="ORF">H9649_10505</name>
</gene>
<keyword evidence="2" id="KW-0813">Transport</keyword>
<feature type="transmembrane region" description="Helical" evidence="6">
    <location>
        <begin position="400"/>
        <end position="423"/>
    </location>
</feature>